<dbReference type="GeneTree" id="ENSGT00410000025802"/>
<dbReference type="GO" id="GO:0070525">
    <property type="term" value="P:tRNA threonylcarbamoyladenosine metabolic process"/>
    <property type="evidence" value="ECO:0007669"/>
    <property type="project" value="TreeGrafter"/>
</dbReference>
<organism evidence="10 11">
    <name type="scientific">Xiphophorus couchianus</name>
    <name type="common">Monterrey platyfish</name>
    <dbReference type="NCBI Taxonomy" id="32473"/>
    <lineage>
        <taxon>Eukaryota</taxon>
        <taxon>Metazoa</taxon>
        <taxon>Chordata</taxon>
        <taxon>Craniata</taxon>
        <taxon>Vertebrata</taxon>
        <taxon>Euteleostomi</taxon>
        <taxon>Actinopterygii</taxon>
        <taxon>Neopterygii</taxon>
        <taxon>Teleostei</taxon>
        <taxon>Neoteleostei</taxon>
        <taxon>Acanthomorphata</taxon>
        <taxon>Ovalentaria</taxon>
        <taxon>Atherinomorphae</taxon>
        <taxon>Cyprinodontiformes</taxon>
        <taxon>Poeciliidae</taxon>
        <taxon>Poeciliinae</taxon>
        <taxon>Xiphophorus</taxon>
    </lineage>
</organism>
<comment type="similarity">
    <text evidence="3">Belongs to the CTAG/PCC1 family.</text>
</comment>
<evidence type="ECO:0000256" key="5">
    <source>
        <dbReference type="ARBA" id="ARBA00022694"/>
    </source>
</evidence>
<dbReference type="GO" id="GO:0000408">
    <property type="term" value="C:EKC/KEOPS complex"/>
    <property type="evidence" value="ECO:0007669"/>
    <property type="project" value="TreeGrafter"/>
</dbReference>
<evidence type="ECO:0000256" key="9">
    <source>
        <dbReference type="ARBA" id="ARBA00076355"/>
    </source>
</evidence>
<evidence type="ECO:0000256" key="3">
    <source>
        <dbReference type="ARBA" id="ARBA00007073"/>
    </source>
</evidence>
<evidence type="ECO:0000256" key="7">
    <source>
        <dbReference type="ARBA" id="ARBA00053047"/>
    </source>
</evidence>
<dbReference type="Proteomes" id="UP000261380">
    <property type="component" value="Unplaced"/>
</dbReference>
<comment type="subunit">
    <text evidence="8">Component of the EKC/KEOPS complex composed of at least GON7, TP53RK, TPRKB, OSGEP and LAGE3; the whole complex dimerizes.</text>
</comment>
<reference evidence="10" key="2">
    <citation type="submission" date="2025-09" db="UniProtKB">
        <authorList>
            <consortium name="Ensembl"/>
        </authorList>
    </citation>
    <scope>IDENTIFICATION</scope>
</reference>
<proteinExistence type="inferred from homology"/>
<dbReference type="PANTHER" id="PTHR31283">
    <property type="entry name" value="EKC/KEOPS COMPLEX SUBUNIT PCC1 FAMILY MEMBER"/>
    <property type="match status" value="1"/>
</dbReference>
<protein>
    <recommendedName>
        <fullName evidence="9">L antigen family member 3</fullName>
    </recommendedName>
</protein>
<evidence type="ECO:0000256" key="6">
    <source>
        <dbReference type="ARBA" id="ARBA00023242"/>
    </source>
</evidence>
<evidence type="ECO:0000256" key="2">
    <source>
        <dbReference type="ARBA" id="ARBA00004496"/>
    </source>
</evidence>
<dbReference type="Pfam" id="PF09341">
    <property type="entry name" value="Pcc1"/>
    <property type="match status" value="1"/>
</dbReference>
<dbReference type="GO" id="GO:0008033">
    <property type="term" value="P:tRNA processing"/>
    <property type="evidence" value="ECO:0007669"/>
    <property type="project" value="UniProtKB-KW"/>
</dbReference>
<dbReference type="Ensembl" id="ENSXCOT00000022031.1">
    <property type="protein sequence ID" value="ENSXCOP00000021767.1"/>
    <property type="gene ID" value="ENSXCOG00000016269.1"/>
</dbReference>
<comment type="subcellular location">
    <subcellularLocation>
        <location evidence="2">Cytoplasm</location>
    </subcellularLocation>
    <subcellularLocation>
        <location evidence="1">Nucleus</location>
    </subcellularLocation>
</comment>
<comment type="function">
    <text evidence="7">Component of the EKC/KEOPS complex that is required for the formation of a threonylcarbamoyl group on adenosine at position 37 (t(6)A37) in tRNAs that read codons beginning with adenine. The complex is probably involved in the transfer of the threonylcarbamoyl moiety of threonylcarbamoyl-AMP (TC-AMP) to the N6 group of A37. LAGE3 functions as a dimerization module for the complex.</text>
</comment>
<evidence type="ECO:0000313" key="11">
    <source>
        <dbReference type="Proteomes" id="UP000261380"/>
    </source>
</evidence>
<accession>A0A3B5MDQ9</accession>
<sequence length="160" mass="17430">MNISGPTNLSDHRLEDVTAADGLEDFARDALGNALQTLLHESFTLKNSNRSQTETRPGELAERVEGLTSVLKVAAVEFSSILDIPFPSSREATVALRSLSPDREPRRGGISKRLSVSGSTLSVRWSADEARILRVSVNSFLDHLSLVVETMELFGPPVDL</sequence>
<dbReference type="GO" id="GO:0005737">
    <property type="term" value="C:cytoplasm"/>
    <property type="evidence" value="ECO:0007669"/>
    <property type="project" value="UniProtKB-SubCell"/>
</dbReference>
<keyword evidence="11" id="KW-1185">Reference proteome</keyword>
<keyword evidence="4" id="KW-0963">Cytoplasm</keyword>
<evidence type="ECO:0000313" key="10">
    <source>
        <dbReference type="Ensembl" id="ENSXCOP00000021767.1"/>
    </source>
</evidence>
<reference evidence="10" key="1">
    <citation type="submission" date="2025-08" db="UniProtKB">
        <authorList>
            <consortium name="Ensembl"/>
        </authorList>
    </citation>
    <scope>IDENTIFICATION</scope>
</reference>
<name>A0A3B5MDQ9_9TELE</name>
<dbReference type="GO" id="GO:0005634">
    <property type="term" value="C:nucleus"/>
    <property type="evidence" value="ECO:0007669"/>
    <property type="project" value="UniProtKB-SubCell"/>
</dbReference>
<dbReference type="Gene3D" id="3.30.310.50">
    <property type="entry name" value="Alpha-D-phosphohexomutase, C-terminal domain"/>
    <property type="match status" value="1"/>
</dbReference>
<keyword evidence="5" id="KW-0819">tRNA processing</keyword>
<keyword evidence="6" id="KW-0539">Nucleus</keyword>
<dbReference type="PANTHER" id="PTHR31283:SF5">
    <property type="entry name" value="EKC_KEOPS COMPLEX SUBUNIT LAGE3"/>
    <property type="match status" value="1"/>
</dbReference>
<evidence type="ECO:0000256" key="1">
    <source>
        <dbReference type="ARBA" id="ARBA00004123"/>
    </source>
</evidence>
<evidence type="ECO:0000256" key="4">
    <source>
        <dbReference type="ARBA" id="ARBA00022490"/>
    </source>
</evidence>
<dbReference type="InterPro" id="IPR015419">
    <property type="entry name" value="CTAG/Pcc1"/>
</dbReference>
<dbReference type="FunFam" id="3.30.310.50:FF:000005">
    <property type="entry name" value="L antigen family member 3"/>
    <property type="match status" value="1"/>
</dbReference>
<evidence type="ECO:0000256" key="8">
    <source>
        <dbReference type="ARBA" id="ARBA00062157"/>
    </source>
</evidence>
<dbReference type="AlphaFoldDB" id="A0A3B5MDQ9"/>